<keyword evidence="4" id="KW-0572">Peptidoglycan-anchor</keyword>
<evidence type="ECO:0000256" key="3">
    <source>
        <dbReference type="ARBA" id="ARBA00022729"/>
    </source>
</evidence>
<dbReference type="InterPro" id="IPR019931">
    <property type="entry name" value="LPXTG_anchor"/>
</dbReference>
<keyword evidence="2" id="KW-0964">Secreted</keyword>
<dbReference type="PROSITE" id="PS50847">
    <property type="entry name" value="GRAM_POS_ANCHORING"/>
    <property type="match status" value="1"/>
</dbReference>
<dbReference type="RefSeq" id="WP_185032260.1">
    <property type="nucleotide sequence ID" value="NZ_BNBN01000003.1"/>
</dbReference>
<evidence type="ECO:0000256" key="2">
    <source>
        <dbReference type="ARBA" id="ARBA00022525"/>
    </source>
</evidence>
<protein>
    <submittedName>
        <fullName evidence="10">Colicin import membrane protein</fullName>
    </submittedName>
</protein>
<proteinExistence type="predicted"/>
<evidence type="ECO:0000256" key="7">
    <source>
        <dbReference type="SAM" id="Phobius"/>
    </source>
</evidence>
<comment type="caution">
    <text evidence="10">The sequence shown here is derived from an EMBL/GenBank/DDBJ whole genome shotgun (WGS) entry which is preliminary data.</text>
</comment>
<evidence type="ECO:0000256" key="5">
    <source>
        <dbReference type="SAM" id="Coils"/>
    </source>
</evidence>
<evidence type="ECO:0000259" key="9">
    <source>
        <dbReference type="PROSITE" id="PS50847"/>
    </source>
</evidence>
<feature type="transmembrane region" description="Helical" evidence="7">
    <location>
        <begin position="440"/>
        <end position="458"/>
    </location>
</feature>
<feature type="chain" id="PRO_5031423569" evidence="8">
    <location>
        <begin position="30"/>
        <end position="467"/>
    </location>
</feature>
<dbReference type="AlphaFoldDB" id="A0A7X0LRN6"/>
<keyword evidence="1" id="KW-0134">Cell wall</keyword>
<evidence type="ECO:0000256" key="1">
    <source>
        <dbReference type="ARBA" id="ARBA00022512"/>
    </source>
</evidence>
<feature type="coiled-coil region" evidence="5">
    <location>
        <begin position="106"/>
        <end position="154"/>
    </location>
</feature>
<evidence type="ECO:0000313" key="11">
    <source>
        <dbReference type="Proteomes" id="UP000540423"/>
    </source>
</evidence>
<dbReference type="NCBIfam" id="TIGR01167">
    <property type="entry name" value="LPXTG_anchor"/>
    <property type="match status" value="1"/>
</dbReference>
<keyword evidence="7" id="KW-0472">Membrane</keyword>
<keyword evidence="7" id="KW-0812">Transmembrane</keyword>
<feature type="domain" description="Gram-positive cocci surface proteins LPxTG" evidence="9">
    <location>
        <begin position="429"/>
        <end position="467"/>
    </location>
</feature>
<evidence type="ECO:0000256" key="8">
    <source>
        <dbReference type="SAM" id="SignalP"/>
    </source>
</evidence>
<sequence length="467" mass="47395">MKIRRMLATAVAAAVTTPVLLLSAGQAFAADPTTLAQAQGQQAKPTEAELKKLAEAAAEAQKAYDAAVAAHRTATAAVEAAVSDTAPLKLKADEAKKAAETAVGLKTAADEKLAGAEAALEKLNKDTDATDEAKAEAEKAVKDAQSAAAEAATAKETADSAYRVAVKANDDARVEAVRKLGTAATALETAKTAKDLADKALKAAEAEAAKPDPTQPPVNPTKPPVEPTKPPVDPTKPPVEPGEDDECVVDSSLTTTLNGLPSKVVAGTTVNFTLRVTNGTGKELDEVQPFAAVFADPKSGSGEVDSLLRLQAAPAGSNSFKDVEAASYAGTITHLKDGASADLKLRLIVDAKAPAADGYGFVAGDYWNTDGSCGGNDLREYNFSILAAGSKPGKVTESKPGKVKDTTEVILPQGGRSTTPVTTDASGNLAATGASGTSQLALTAGAAIALGAGAVFVVRRRKADTQA</sequence>
<gene>
    <name evidence="10" type="ORF">HNQ79_003644</name>
</gene>
<reference evidence="10 11" key="1">
    <citation type="submission" date="2020-08" db="EMBL/GenBank/DDBJ databases">
        <title>Genomic Encyclopedia of Type Strains, Phase IV (KMG-IV): sequencing the most valuable type-strain genomes for metagenomic binning, comparative biology and taxonomic classification.</title>
        <authorList>
            <person name="Goeker M."/>
        </authorList>
    </citation>
    <scope>NUCLEOTIDE SEQUENCE [LARGE SCALE GENOMIC DNA]</scope>
    <source>
        <strain evidence="10 11">DSM 40141</strain>
    </source>
</reference>
<dbReference type="EMBL" id="JACHEM010000009">
    <property type="protein sequence ID" value="MBB6437161.1"/>
    <property type="molecule type" value="Genomic_DNA"/>
</dbReference>
<keyword evidence="11" id="KW-1185">Reference proteome</keyword>
<name>A0A7X0LRN6_9ACTN</name>
<accession>A0A7X0LRN6</accession>
<dbReference type="Proteomes" id="UP000540423">
    <property type="component" value="Unassembled WGS sequence"/>
</dbReference>
<feature type="compositionally biased region" description="Pro residues" evidence="6">
    <location>
        <begin position="213"/>
        <end position="240"/>
    </location>
</feature>
<keyword evidence="7" id="KW-1133">Transmembrane helix</keyword>
<organism evidence="10 11">
    <name type="scientific">Streptomyces candidus</name>
    <dbReference type="NCBI Taxonomy" id="67283"/>
    <lineage>
        <taxon>Bacteria</taxon>
        <taxon>Bacillati</taxon>
        <taxon>Actinomycetota</taxon>
        <taxon>Actinomycetes</taxon>
        <taxon>Kitasatosporales</taxon>
        <taxon>Streptomycetaceae</taxon>
        <taxon>Streptomyces</taxon>
    </lineage>
</organism>
<evidence type="ECO:0000313" key="10">
    <source>
        <dbReference type="EMBL" id="MBB6437161.1"/>
    </source>
</evidence>
<keyword evidence="3 8" id="KW-0732">Signal</keyword>
<feature type="signal peptide" evidence="8">
    <location>
        <begin position="1"/>
        <end position="29"/>
    </location>
</feature>
<keyword evidence="5" id="KW-0175">Coiled coil</keyword>
<feature type="region of interest" description="Disordered" evidence="6">
    <location>
        <begin position="203"/>
        <end position="246"/>
    </location>
</feature>
<evidence type="ECO:0000256" key="4">
    <source>
        <dbReference type="ARBA" id="ARBA00023088"/>
    </source>
</evidence>
<evidence type="ECO:0000256" key="6">
    <source>
        <dbReference type="SAM" id="MobiDB-lite"/>
    </source>
</evidence>